<dbReference type="PANTHER" id="PTHR43736">
    <property type="entry name" value="ADP-RIBOSE PYROPHOSPHATASE"/>
    <property type="match status" value="1"/>
</dbReference>
<protein>
    <submittedName>
        <fullName evidence="4">NUDIX domain-containing protein</fullName>
    </submittedName>
</protein>
<keyword evidence="5" id="KW-1185">Reference proteome</keyword>
<comment type="caution">
    <text evidence="4">The sequence shown here is derived from an EMBL/GenBank/DDBJ whole genome shotgun (WGS) entry which is preliminary data.</text>
</comment>
<evidence type="ECO:0000313" key="5">
    <source>
        <dbReference type="Proteomes" id="UP000460157"/>
    </source>
</evidence>
<dbReference type="OrthoDB" id="4247482at2"/>
<dbReference type="PROSITE" id="PS51462">
    <property type="entry name" value="NUDIX"/>
    <property type="match status" value="1"/>
</dbReference>
<dbReference type="PANTHER" id="PTHR43736:SF1">
    <property type="entry name" value="DIHYDRONEOPTERIN TRIPHOSPHATE DIPHOSPHATASE"/>
    <property type="match status" value="1"/>
</dbReference>
<evidence type="ECO:0000256" key="2">
    <source>
        <dbReference type="ARBA" id="ARBA00022801"/>
    </source>
</evidence>
<name>A0A7K1UK32_9MICC</name>
<accession>A0A7K1UK32</accession>
<organism evidence="4 5">
    <name type="scientific">Nesterenkonia alkaliphila</name>
    <dbReference type="NCBI Taxonomy" id="1463631"/>
    <lineage>
        <taxon>Bacteria</taxon>
        <taxon>Bacillati</taxon>
        <taxon>Actinomycetota</taxon>
        <taxon>Actinomycetes</taxon>
        <taxon>Micrococcales</taxon>
        <taxon>Micrococcaceae</taxon>
        <taxon>Nesterenkonia</taxon>
    </lineage>
</organism>
<sequence length="154" mass="17615">MKKQFTATGYVVNLDRTRMLMIFHQGLQRWLPPGGHVDPDEFPSDTALREVFEETGIHVRHSGHNPLEMGLNGTTESQLPTPFAMAAQLIPESHKDIEHIHMDMMYLLEADDTAPLTAQEQEVDDVGWFTRYQLEQLTTTDSVRAFAREHLLDL</sequence>
<dbReference type="SUPFAM" id="SSF55811">
    <property type="entry name" value="Nudix"/>
    <property type="match status" value="1"/>
</dbReference>
<dbReference type="PROSITE" id="PS00893">
    <property type="entry name" value="NUDIX_BOX"/>
    <property type="match status" value="1"/>
</dbReference>
<gene>
    <name evidence="4" type="ORF">GNZ21_09980</name>
</gene>
<dbReference type="Gene3D" id="3.90.79.10">
    <property type="entry name" value="Nucleoside Triphosphate Pyrophosphohydrolase"/>
    <property type="match status" value="1"/>
</dbReference>
<dbReference type="CDD" id="cd03674">
    <property type="entry name" value="NUDIX_Hydrolase"/>
    <property type="match status" value="1"/>
</dbReference>
<dbReference type="Proteomes" id="UP000460157">
    <property type="component" value="Unassembled WGS sequence"/>
</dbReference>
<dbReference type="InterPro" id="IPR020084">
    <property type="entry name" value="NUDIX_hydrolase_CS"/>
</dbReference>
<dbReference type="AlphaFoldDB" id="A0A7K1UK32"/>
<dbReference type="GO" id="GO:0016787">
    <property type="term" value="F:hydrolase activity"/>
    <property type="evidence" value="ECO:0007669"/>
    <property type="project" value="UniProtKB-KW"/>
</dbReference>
<proteinExistence type="inferred from homology"/>
<keyword evidence="2" id="KW-0378">Hydrolase</keyword>
<evidence type="ECO:0000259" key="3">
    <source>
        <dbReference type="PROSITE" id="PS51462"/>
    </source>
</evidence>
<feature type="domain" description="Nudix hydrolase" evidence="3">
    <location>
        <begin position="2"/>
        <end position="154"/>
    </location>
</feature>
<comment type="similarity">
    <text evidence="1">Belongs to the Nudix hydrolase family.</text>
</comment>
<dbReference type="Pfam" id="PF00293">
    <property type="entry name" value="NUDIX"/>
    <property type="match status" value="1"/>
</dbReference>
<dbReference type="EMBL" id="WRPM01000070">
    <property type="protein sequence ID" value="MVT26682.1"/>
    <property type="molecule type" value="Genomic_DNA"/>
</dbReference>
<dbReference type="RefSeq" id="WP_157323881.1">
    <property type="nucleotide sequence ID" value="NZ_BMFX01000002.1"/>
</dbReference>
<dbReference type="InterPro" id="IPR015797">
    <property type="entry name" value="NUDIX_hydrolase-like_dom_sf"/>
</dbReference>
<reference evidence="4 5" key="1">
    <citation type="submission" date="2019-12" db="EMBL/GenBank/DDBJ databases">
        <title>Nesterenkonia muleiensis sp. nov., a novel actinobacterium isolated from sap of Populus euphratica.</title>
        <authorList>
            <person name="Wang R."/>
        </authorList>
    </citation>
    <scope>NUCLEOTIDE SEQUENCE [LARGE SCALE GENOMIC DNA]</scope>
    <source>
        <strain evidence="4 5">F10</strain>
    </source>
</reference>
<evidence type="ECO:0000256" key="1">
    <source>
        <dbReference type="ARBA" id="ARBA00005582"/>
    </source>
</evidence>
<evidence type="ECO:0000313" key="4">
    <source>
        <dbReference type="EMBL" id="MVT26682.1"/>
    </source>
</evidence>
<dbReference type="InterPro" id="IPR000086">
    <property type="entry name" value="NUDIX_hydrolase_dom"/>
</dbReference>